<dbReference type="GeneID" id="91991719"/>
<feature type="compositionally biased region" description="Polar residues" evidence="1">
    <location>
        <begin position="89"/>
        <end position="100"/>
    </location>
</feature>
<feature type="compositionally biased region" description="Low complexity" evidence="1">
    <location>
        <begin position="171"/>
        <end position="186"/>
    </location>
</feature>
<dbReference type="InterPro" id="IPR004274">
    <property type="entry name" value="FCP1_dom"/>
</dbReference>
<dbReference type="InterPro" id="IPR036412">
    <property type="entry name" value="HAD-like_sf"/>
</dbReference>
<feature type="compositionally biased region" description="Low complexity" evidence="1">
    <location>
        <begin position="222"/>
        <end position="237"/>
    </location>
</feature>
<reference evidence="4" key="1">
    <citation type="submission" date="2015-01" db="EMBL/GenBank/DDBJ databases">
        <title>The Genome Sequence of Cryptococcus gattii MMRL2647.</title>
        <authorList>
            <consortium name="The Broad Institute Genomics Platform"/>
            <person name="Cuomo C."/>
            <person name="Litvintseva A."/>
            <person name="Chen Y."/>
            <person name="Heitman J."/>
            <person name="Sun S."/>
            <person name="Springer D."/>
            <person name="Dromer F."/>
            <person name="Young S."/>
            <person name="Zeng Q."/>
            <person name="Gargeya S."/>
            <person name="Abouelleil A."/>
            <person name="Alvarado L."/>
            <person name="Chapman S.B."/>
            <person name="Gainer-Dewar J."/>
            <person name="Goldberg J."/>
            <person name="Griggs A."/>
            <person name="Gujja S."/>
            <person name="Hansen M."/>
            <person name="Howarth C."/>
            <person name="Imamovic A."/>
            <person name="Larimer J."/>
            <person name="Murphy C."/>
            <person name="Naylor J."/>
            <person name="Pearson M."/>
            <person name="Priest M."/>
            <person name="Roberts A."/>
            <person name="Saif S."/>
            <person name="Shea T."/>
            <person name="Sykes S."/>
            <person name="Wortman J."/>
            <person name="Nusbaum C."/>
            <person name="Birren B."/>
        </authorList>
    </citation>
    <scope>NUCLEOTIDE SEQUENCE [LARGE SCALE GENOMIC DNA]</scope>
    <source>
        <strain evidence="4">IND107</strain>
    </source>
</reference>
<accession>A0ABR3BNS8</accession>
<feature type="compositionally biased region" description="Low complexity" evidence="1">
    <location>
        <begin position="121"/>
        <end position="157"/>
    </location>
</feature>
<dbReference type="CDD" id="cd07521">
    <property type="entry name" value="HAD_FCP1-like"/>
    <property type="match status" value="1"/>
</dbReference>
<feature type="region of interest" description="Disordered" evidence="1">
    <location>
        <begin position="210"/>
        <end position="404"/>
    </location>
</feature>
<feature type="compositionally biased region" description="Low complexity" evidence="1">
    <location>
        <begin position="77"/>
        <end position="88"/>
    </location>
</feature>
<feature type="compositionally biased region" description="Polar residues" evidence="1">
    <location>
        <begin position="1"/>
        <end position="45"/>
    </location>
</feature>
<comment type="caution">
    <text evidence="3">The sequence shown here is derived from an EMBL/GenBank/DDBJ whole genome shotgun (WGS) entry which is preliminary data.</text>
</comment>
<proteinExistence type="predicted"/>
<dbReference type="Gene3D" id="3.40.50.1000">
    <property type="entry name" value="HAD superfamily/HAD-like"/>
    <property type="match status" value="1"/>
</dbReference>
<dbReference type="SMART" id="SM00577">
    <property type="entry name" value="CPDc"/>
    <property type="match status" value="1"/>
</dbReference>
<keyword evidence="4" id="KW-1185">Reference proteome</keyword>
<evidence type="ECO:0000256" key="1">
    <source>
        <dbReference type="SAM" id="MobiDB-lite"/>
    </source>
</evidence>
<dbReference type="PROSITE" id="PS50969">
    <property type="entry name" value="FCP1"/>
    <property type="match status" value="1"/>
</dbReference>
<evidence type="ECO:0000259" key="2">
    <source>
        <dbReference type="PROSITE" id="PS50969"/>
    </source>
</evidence>
<dbReference type="InterPro" id="IPR011948">
    <property type="entry name" value="Dullard_phosphatase"/>
</dbReference>
<gene>
    <name evidence="3" type="ORF">I308_104863</name>
</gene>
<dbReference type="RefSeq" id="XP_066612812.1">
    <property type="nucleotide sequence ID" value="XM_066759325.1"/>
</dbReference>
<feature type="compositionally biased region" description="Low complexity" evidence="1">
    <location>
        <begin position="264"/>
        <end position="284"/>
    </location>
</feature>
<dbReference type="SUPFAM" id="SSF56784">
    <property type="entry name" value="HAD-like"/>
    <property type="match status" value="1"/>
</dbReference>
<dbReference type="Pfam" id="PF03031">
    <property type="entry name" value="NIF"/>
    <property type="match status" value="1"/>
</dbReference>
<sequence length="615" mass="63970">MPTTRTEPPTGTAPISPQNTNIPGPAHATSTVDHNTSTTIDTQEPSAAVQPPILPPVATPATQHPASTAEMTNDNGAAAAQPSTAQTTLPESGTASTFTKPTDGETSRGTPLENLSRRLSNKSPSTTASSAPQTTTETAEPKPASSNTQPTTTTSKTAVNTPASRNVNGVTKSNAASASSTTASKTGQKKKRKRKGLAGILLALGCLSVDDFEEEPTKPSRATASAGAGKSAAAGATPFTSTKVDVSAKPPSGDIGVSSGAAKAPNGSVAPAPSGPAAAKAQDATVGAGQKVDATGPSGSTLVAEGLSEADRGIAPNEQVVVPPTEPHTLPEDETAGVTSSAVQPPGGGSALLGTPSKHVTHRESETHLGTYTNERTETSGGYSDISNSEMADQSTGQGGDELGDEYLDYDDEEDRLIEQGGIGIPVDENGNPAPLLPPIAPKHHGRKCLVLDLDETLLHSSFKQLPTADYIVPVEIESQVHNVYVIKRPGVDHFLTEMAKLYEIVVFTASLSKYADPVLDMLDENRVVAHRLFRESCYNHKGNYVKDLSQLGRDIQHSIIIDNSPASYIFHPNNAVPVSTWFSDPHDSELTDLCPFLADLATVDDVRGVLDGRI</sequence>
<evidence type="ECO:0000313" key="4">
    <source>
        <dbReference type="Proteomes" id="UP000054399"/>
    </source>
</evidence>
<reference evidence="3 4" key="2">
    <citation type="submission" date="2024-01" db="EMBL/GenBank/DDBJ databases">
        <title>Comparative genomics of Cryptococcus and Kwoniella reveals pathogenesis evolution and contrasting modes of karyotype evolution via chromosome fusion or intercentromeric recombination.</title>
        <authorList>
            <person name="Coelho M.A."/>
            <person name="David-Palma M."/>
            <person name="Shea T."/>
            <person name="Bowers K."/>
            <person name="Mcginley-Smith S."/>
            <person name="Mohammad A.W."/>
            <person name="Gnirke A."/>
            <person name="Yurkov A.M."/>
            <person name="Nowrousian M."/>
            <person name="Sun S."/>
            <person name="Cuomo C.A."/>
            <person name="Heitman J."/>
        </authorList>
    </citation>
    <scope>NUCLEOTIDE SEQUENCE [LARGE SCALE GENOMIC DNA]</scope>
    <source>
        <strain evidence="3 4">IND107</strain>
    </source>
</reference>
<feature type="domain" description="FCP1 homology" evidence="2">
    <location>
        <begin position="443"/>
        <end position="601"/>
    </location>
</feature>
<dbReference type="Proteomes" id="UP000054399">
    <property type="component" value="Unassembled WGS sequence"/>
</dbReference>
<name>A0ABR3BNS8_9TREE</name>
<feature type="compositionally biased region" description="Polar residues" evidence="1">
    <location>
        <begin position="158"/>
        <end position="170"/>
    </location>
</feature>
<dbReference type="EMBL" id="ATAM02000008">
    <property type="protein sequence ID" value="KAL0245728.1"/>
    <property type="molecule type" value="Genomic_DNA"/>
</dbReference>
<feature type="compositionally biased region" description="Polar residues" evidence="1">
    <location>
        <begin position="60"/>
        <end position="75"/>
    </location>
</feature>
<organism evidence="3 4">
    <name type="scientific">Cryptococcus tetragattii IND107</name>
    <dbReference type="NCBI Taxonomy" id="1296105"/>
    <lineage>
        <taxon>Eukaryota</taxon>
        <taxon>Fungi</taxon>
        <taxon>Dikarya</taxon>
        <taxon>Basidiomycota</taxon>
        <taxon>Agaricomycotina</taxon>
        <taxon>Tremellomycetes</taxon>
        <taxon>Tremellales</taxon>
        <taxon>Cryptococcaceae</taxon>
        <taxon>Cryptococcus</taxon>
        <taxon>Cryptococcus gattii species complex</taxon>
    </lineage>
</organism>
<protein>
    <recommendedName>
        <fullName evidence="2">FCP1 homology domain-containing protein</fullName>
    </recommendedName>
</protein>
<dbReference type="InterPro" id="IPR050365">
    <property type="entry name" value="TIM50"/>
</dbReference>
<evidence type="ECO:0000313" key="3">
    <source>
        <dbReference type="EMBL" id="KAL0245728.1"/>
    </source>
</evidence>
<feature type="region of interest" description="Disordered" evidence="1">
    <location>
        <begin position="1"/>
        <end position="195"/>
    </location>
</feature>
<dbReference type="InterPro" id="IPR023214">
    <property type="entry name" value="HAD_sf"/>
</dbReference>
<feature type="compositionally biased region" description="Polar residues" evidence="1">
    <location>
        <begin position="368"/>
        <end position="396"/>
    </location>
</feature>
<dbReference type="PANTHER" id="PTHR12210">
    <property type="entry name" value="DULLARD PROTEIN PHOSPHATASE"/>
    <property type="match status" value="1"/>
</dbReference>
<dbReference type="NCBIfam" id="TIGR02251">
    <property type="entry name" value="HIF-SF_euk"/>
    <property type="match status" value="1"/>
</dbReference>